<dbReference type="Proteomes" id="UP000319576">
    <property type="component" value="Chromosome"/>
</dbReference>
<evidence type="ECO:0000313" key="3">
    <source>
        <dbReference type="EMBL" id="QDU18687.1"/>
    </source>
</evidence>
<gene>
    <name evidence="3" type="ORF">ETAA1_05800</name>
</gene>
<evidence type="ECO:0000259" key="2">
    <source>
        <dbReference type="Pfam" id="PF04892"/>
    </source>
</evidence>
<name>A0A517XMH5_9BACT</name>
<dbReference type="RefSeq" id="WP_202920618.1">
    <property type="nucleotide sequence ID" value="NZ_CP036273.1"/>
</dbReference>
<feature type="transmembrane region" description="Helical" evidence="1">
    <location>
        <begin position="58"/>
        <end position="75"/>
    </location>
</feature>
<dbReference type="EMBL" id="CP036273">
    <property type="protein sequence ID" value="QDU18687.1"/>
    <property type="molecule type" value="Genomic_DNA"/>
</dbReference>
<feature type="transmembrane region" description="Helical" evidence="1">
    <location>
        <begin position="87"/>
        <end position="107"/>
    </location>
</feature>
<evidence type="ECO:0000256" key="1">
    <source>
        <dbReference type="SAM" id="Phobius"/>
    </source>
</evidence>
<keyword evidence="1" id="KW-1133">Transmembrane helix</keyword>
<dbReference type="AlphaFoldDB" id="A0A517XMH5"/>
<keyword evidence="1" id="KW-0812">Transmembrane</keyword>
<dbReference type="InterPro" id="IPR001307">
    <property type="entry name" value="Thiosulphate_STrfase_CS"/>
</dbReference>
<sequence length="402" mass="41540">MTPPTRATYAALAAVAALFVLYGSWVPFDFRAPPGGDPVGFFAACLRDRVAVHSRSDAVGNVGVAVPLGFFLLAAARVDRRRGIGELAAALALWPLAVAVAVAAEFGQVFLPTRFATSADIWCQAVGAAVGMLGWVVAGRWLTGHARAVWERTQPRAAAARLLAAYLLWVAVAQALPLDLTASPAEVYRKARDRVVYVPFREFGPGGPADAGMKFVKLIGLFLPAGLLAGRLWANPLRPLALGVLLAGATEASQLVVHSRVPSATDVVAGTTGVLLGWAAARFGSRGPCVTAWLAALAVIFWAPFDFLASAGSFGWLPGRPLEGHPLFALEDALVKLALFAPVGAAAGRWGAPAGGLAALAVEVGQLFLPAHVPGASDVLLGALGGAAGGWAARRAFSPILN</sequence>
<dbReference type="InterPro" id="IPR006976">
    <property type="entry name" value="VanZ-like"/>
</dbReference>
<keyword evidence="1" id="KW-0472">Membrane</keyword>
<feature type="transmembrane region" description="Helical" evidence="1">
    <location>
        <begin position="293"/>
        <end position="317"/>
    </location>
</feature>
<dbReference type="PROSITE" id="PS00380">
    <property type="entry name" value="RHODANESE_1"/>
    <property type="match status" value="1"/>
</dbReference>
<dbReference type="KEGG" id="uli:ETAA1_05800"/>
<accession>A0A517XMH5</accession>
<reference evidence="3 4" key="1">
    <citation type="submission" date="2019-02" db="EMBL/GenBank/DDBJ databases">
        <title>Deep-cultivation of Planctomycetes and their phenomic and genomic characterization uncovers novel biology.</title>
        <authorList>
            <person name="Wiegand S."/>
            <person name="Jogler M."/>
            <person name="Boedeker C."/>
            <person name="Pinto D."/>
            <person name="Vollmers J."/>
            <person name="Rivas-Marin E."/>
            <person name="Kohn T."/>
            <person name="Peeters S.H."/>
            <person name="Heuer A."/>
            <person name="Rast P."/>
            <person name="Oberbeckmann S."/>
            <person name="Bunk B."/>
            <person name="Jeske O."/>
            <person name="Meyerdierks A."/>
            <person name="Storesund J.E."/>
            <person name="Kallscheuer N."/>
            <person name="Luecker S."/>
            <person name="Lage O.M."/>
            <person name="Pohl T."/>
            <person name="Merkel B.J."/>
            <person name="Hornburger P."/>
            <person name="Mueller R.-W."/>
            <person name="Bruemmer F."/>
            <person name="Labrenz M."/>
            <person name="Spormann A.M."/>
            <person name="Op den Camp H."/>
            <person name="Overmann J."/>
            <person name="Amann R."/>
            <person name="Jetten M.S.M."/>
            <person name="Mascher T."/>
            <person name="Medema M.H."/>
            <person name="Devos D.P."/>
            <person name="Kaster A.-K."/>
            <person name="Ovreas L."/>
            <person name="Rohde M."/>
            <person name="Galperin M.Y."/>
            <person name="Jogler C."/>
        </authorList>
    </citation>
    <scope>NUCLEOTIDE SEQUENCE [LARGE SCALE GENOMIC DNA]</scope>
    <source>
        <strain evidence="3 4">ETA_A1</strain>
    </source>
</reference>
<feature type="domain" description="VanZ-like" evidence="2">
    <location>
        <begin position="56"/>
        <end position="137"/>
    </location>
</feature>
<feature type="domain" description="VanZ-like" evidence="2">
    <location>
        <begin position="195"/>
        <end position="282"/>
    </location>
</feature>
<dbReference type="Pfam" id="PF04892">
    <property type="entry name" value="VanZ"/>
    <property type="match status" value="2"/>
</dbReference>
<dbReference type="GO" id="GO:0004792">
    <property type="term" value="F:thiosulfate-cyanide sulfurtransferase activity"/>
    <property type="evidence" value="ECO:0007669"/>
    <property type="project" value="InterPro"/>
</dbReference>
<proteinExistence type="predicted"/>
<dbReference type="PANTHER" id="PTHR28008">
    <property type="entry name" value="DOMAIN PROTEIN, PUTATIVE (AFU_ORTHOLOGUE AFUA_3G10980)-RELATED"/>
    <property type="match status" value="1"/>
</dbReference>
<evidence type="ECO:0000313" key="4">
    <source>
        <dbReference type="Proteomes" id="UP000319576"/>
    </source>
</evidence>
<feature type="transmembrane region" description="Helical" evidence="1">
    <location>
        <begin position="7"/>
        <end position="25"/>
    </location>
</feature>
<dbReference type="PANTHER" id="PTHR28008:SF1">
    <property type="entry name" value="DOMAIN PROTEIN, PUTATIVE (AFU_ORTHOLOGUE AFUA_3G10980)-RELATED"/>
    <property type="match status" value="1"/>
</dbReference>
<organism evidence="3 4">
    <name type="scientific">Urbifossiella limnaea</name>
    <dbReference type="NCBI Taxonomy" id="2528023"/>
    <lineage>
        <taxon>Bacteria</taxon>
        <taxon>Pseudomonadati</taxon>
        <taxon>Planctomycetota</taxon>
        <taxon>Planctomycetia</taxon>
        <taxon>Gemmatales</taxon>
        <taxon>Gemmataceae</taxon>
        <taxon>Urbifossiella</taxon>
    </lineage>
</organism>
<feature type="transmembrane region" description="Helical" evidence="1">
    <location>
        <begin position="119"/>
        <end position="138"/>
    </location>
</feature>
<keyword evidence="4" id="KW-1185">Reference proteome</keyword>
<protein>
    <submittedName>
        <fullName evidence="3">VanZ like family protein</fullName>
    </submittedName>
</protein>